<dbReference type="PANTHER" id="PTHR46313:SF1">
    <property type="entry name" value="FAD_NAD(P)-BINDING OXIDOREDUCTASE FAMILY PROTEIN"/>
    <property type="match status" value="1"/>
</dbReference>
<gene>
    <name evidence="2" type="ORF">MICPUCDRAFT_42987</name>
</gene>
<feature type="domain" description="Amine oxidase" evidence="1">
    <location>
        <begin position="2"/>
        <end position="482"/>
    </location>
</feature>
<proteinExistence type="predicted"/>
<dbReference type="Proteomes" id="UP000001876">
    <property type="component" value="Unassembled WGS sequence"/>
</dbReference>
<dbReference type="SUPFAM" id="SSF51905">
    <property type="entry name" value="FAD/NAD(P)-binding domain"/>
    <property type="match status" value="1"/>
</dbReference>
<dbReference type="PANTHER" id="PTHR46313">
    <property type="match status" value="1"/>
</dbReference>
<dbReference type="InterPro" id="IPR002937">
    <property type="entry name" value="Amino_oxidase"/>
</dbReference>
<dbReference type="InterPro" id="IPR045892">
    <property type="entry name" value="CrtISO-like"/>
</dbReference>
<dbReference type="OrthoDB" id="7777654at2759"/>
<dbReference type="AlphaFoldDB" id="C1N702"/>
<dbReference type="GO" id="GO:0016116">
    <property type="term" value="P:carotenoid metabolic process"/>
    <property type="evidence" value="ECO:0007669"/>
    <property type="project" value="InterPro"/>
</dbReference>
<dbReference type="KEGG" id="mpp:MICPUCDRAFT_42987"/>
<dbReference type="Pfam" id="PF01593">
    <property type="entry name" value="Amino_oxidase"/>
    <property type="match status" value="1"/>
</dbReference>
<reference evidence="2 3" key="1">
    <citation type="journal article" date="2009" name="Science">
        <title>Green evolution and dynamic adaptations revealed by genomes of the marine picoeukaryotes Micromonas.</title>
        <authorList>
            <person name="Worden A.Z."/>
            <person name="Lee J.H."/>
            <person name="Mock T."/>
            <person name="Rouze P."/>
            <person name="Simmons M.P."/>
            <person name="Aerts A.L."/>
            <person name="Allen A.E."/>
            <person name="Cuvelier M.L."/>
            <person name="Derelle E."/>
            <person name="Everett M.V."/>
            <person name="Foulon E."/>
            <person name="Grimwood J."/>
            <person name="Gundlach H."/>
            <person name="Henrissat B."/>
            <person name="Napoli C."/>
            <person name="McDonald S.M."/>
            <person name="Parker M.S."/>
            <person name="Rombauts S."/>
            <person name="Salamov A."/>
            <person name="Von Dassow P."/>
            <person name="Badger J.H."/>
            <person name="Coutinho P.M."/>
            <person name="Demir E."/>
            <person name="Dubchak I."/>
            <person name="Gentemann C."/>
            <person name="Eikrem W."/>
            <person name="Gready J.E."/>
            <person name="John U."/>
            <person name="Lanier W."/>
            <person name="Lindquist E.A."/>
            <person name="Lucas S."/>
            <person name="Mayer K.F."/>
            <person name="Moreau H."/>
            <person name="Not F."/>
            <person name="Otillar R."/>
            <person name="Panaud O."/>
            <person name="Pangilinan J."/>
            <person name="Paulsen I."/>
            <person name="Piegu B."/>
            <person name="Poliakov A."/>
            <person name="Robbens S."/>
            <person name="Schmutz J."/>
            <person name="Toulza E."/>
            <person name="Wyss T."/>
            <person name="Zelensky A."/>
            <person name="Zhou K."/>
            <person name="Armbrust E.V."/>
            <person name="Bhattacharya D."/>
            <person name="Goodenough U.W."/>
            <person name="Van de Peer Y."/>
            <person name="Grigoriev I.V."/>
        </authorList>
    </citation>
    <scope>NUCLEOTIDE SEQUENCE [LARGE SCALE GENOMIC DNA]</scope>
    <source>
        <strain evidence="2 3">CCMP1545</strain>
    </source>
</reference>
<evidence type="ECO:0000313" key="3">
    <source>
        <dbReference type="Proteomes" id="UP000001876"/>
    </source>
</evidence>
<dbReference type="Gene3D" id="3.50.50.60">
    <property type="entry name" value="FAD/NAD(P)-binding domain"/>
    <property type="match status" value="2"/>
</dbReference>
<dbReference type="GeneID" id="9689262"/>
<dbReference type="eggNOG" id="KOG4254">
    <property type="taxonomic scope" value="Eukaryota"/>
</dbReference>
<dbReference type="OMA" id="VRGMQKF"/>
<evidence type="ECO:0000259" key="1">
    <source>
        <dbReference type="Pfam" id="PF01593"/>
    </source>
</evidence>
<evidence type="ECO:0000313" key="2">
    <source>
        <dbReference type="EMBL" id="EEH52194.1"/>
    </source>
</evidence>
<accession>C1N702</accession>
<organism evidence="3">
    <name type="scientific">Micromonas pusilla (strain CCMP1545)</name>
    <name type="common">Picoplanktonic green alga</name>
    <dbReference type="NCBI Taxonomy" id="564608"/>
    <lineage>
        <taxon>Eukaryota</taxon>
        <taxon>Viridiplantae</taxon>
        <taxon>Chlorophyta</taxon>
        <taxon>Mamiellophyceae</taxon>
        <taxon>Mamiellales</taxon>
        <taxon>Mamiellaceae</taxon>
        <taxon>Micromonas</taxon>
    </lineage>
</organism>
<dbReference type="EMBL" id="GG663749">
    <property type="protein sequence ID" value="EEH52194.1"/>
    <property type="molecule type" value="Genomic_DNA"/>
</dbReference>
<sequence>MLAKYGVKVTVLESHDIAGGAAHSWHRDGYTFESGPSLYSGMSKWPTTNPCGQVLHALDEPLPCVYYNTWMCHLPEGSFLTEVGNDQFVDVLREFVDEDAAREWIRLKELMKPLASASAALPPSAVRTDPFAAVTLARFVPGLLQAAPALPQIMAPYSKFLDANDVKHPFIRNWMEVLCFLLSGAPASGTLAAEIGYMFDDWYKPNSTLEFPIGGSEAIVDALVRGLEKNGGRLLLRSHVERIDVVDGRAAGVTLRGGAKITASKSVISNATVWDTLPMLPAGAMDPGWAKERNDTEMCASFMHLHLGVDATGLPDDLEMHHIYVEDWSRGVTAEQNMVLVSIASVADPNLAPAGKHVIHAYTPGNEPIDLWQGLDRRGDEYKKLKEERSKVLWRAVEKAIPDVRERVEIEMVGTPLTQQRFQRRHKGTYGGTGWINEDTDTIPITTASTPLPGLLVVGDSNFPGPGVPSVAAHGWSAAHELVPFWKQCAMLDKVAP</sequence>
<protein>
    <submittedName>
        <fullName evidence="2">Predicted protein</fullName>
    </submittedName>
</protein>
<dbReference type="InterPro" id="IPR036188">
    <property type="entry name" value="FAD/NAD-bd_sf"/>
</dbReference>
<keyword evidence="3" id="KW-1185">Reference proteome</keyword>
<dbReference type="GO" id="GO:0016491">
    <property type="term" value="F:oxidoreductase activity"/>
    <property type="evidence" value="ECO:0007669"/>
    <property type="project" value="InterPro"/>
</dbReference>
<name>C1N702_MICPC</name>
<dbReference type="RefSeq" id="XP_003063821.1">
    <property type="nucleotide sequence ID" value="XM_003063775.1"/>
</dbReference>
<dbReference type="STRING" id="564608.C1N702"/>